<keyword evidence="2" id="KW-1185">Reference proteome</keyword>
<sequence>MTICTYNASTLASEAEIKDLMAQAKKIKYDVIKLTETRRRQNLDYAFADVIHDKVRMYVRNTSDAEGPTG</sequence>
<accession>A0ABR1DPV3</accession>
<evidence type="ECO:0008006" key="3">
    <source>
        <dbReference type="Google" id="ProtNLM"/>
    </source>
</evidence>
<dbReference type="Proteomes" id="UP001303046">
    <property type="component" value="Unassembled WGS sequence"/>
</dbReference>
<evidence type="ECO:0000313" key="2">
    <source>
        <dbReference type="Proteomes" id="UP001303046"/>
    </source>
</evidence>
<comment type="caution">
    <text evidence="1">The sequence shown here is derived from an EMBL/GenBank/DDBJ whole genome shotgun (WGS) entry which is preliminary data.</text>
</comment>
<organism evidence="1 2">
    <name type="scientific">Necator americanus</name>
    <name type="common">Human hookworm</name>
    <dbReference type="NCBI Taxonomy" id="51031"/>
    <lineage>
        <taxon>Eukaryota</taxon>
        <taxon>Metazoa</taxon>
        <taxon>Ecdysozoa</taxon>
        <taxon>Nematoda</taxon>
        <taxon>Chromadorea</taxon>
        <taxon>Rhabditida</taxon>
        <taxon>Rhabditina</taxon>
        <taxon>Rhabditomorpha</taxon>
        <taxon>Strongyloidea</taxon>
        <taxon>Ancylostomatidae</taxon>
        <taxon>Bunostominae</taxon>
        <taxon>Necator</taxon>
    </lineage>
</organism>
<gene>
    <name evidence="1" type="primary">Necator_chrIV.g16721</name>
    <name evidence="1" type="ORF">RB195_003424</name>
</gene>
<dbReference type="EMBL" id="JAVFWL010000004">
    <property type="protein sequence ID" value="KAK6751995.1"/>
    <property type="molecule type" value="Genomic_DNA"/>
</dbReference>
<evidence type="ECO:0000313" key="1">
    <source>
        <dbReference type="EMBL" id="KAK6751995.1"/>
    </source>
</evidence>
<name>A0ABR1DPV3_NECAM</name>
<protein>
    <recommendedName>
        <fullName evidence="3">Endonuclease/exonuclease/phosphatase domain-containing protein</fullName>
    </recommendedName>
</protein>
<reference evidence="1 2" key="1">
    <citation type="submission" date="2023-08" db="EMBL/GenBank/DDBJ databases">
        <title>A Necator americanus chromosomal reference genome.</title>
        <authorList>
            <person name="Ilik V."/>
            <person name="Petrzelkova K.J."/>
            <person name="Pardy F."/>
            <person name="Fuh T."/>
            <person name="Niatou-Singa F.S."/>
            <person name="Gouil Q."/>
            <person name="Baker L."/>
            <person name="Ritchie M.E."/>
            <person name="Jex A.R."/>
            <person name="Gazzola D."/>
            <person name="Li H."/>
            <person name="Toshio Fujiwara R."/>
            <person name="Zhan B."/>
            <person name="Aroian R.V."/>
            <person name="Pafco B."/>
            <person name="Schwarz E.M."/>
        </authorList>
    </citation>
    <scope>NUCLEOTIDE SEQUENCE [LARGE SCALE GENOMIC DNA]</scope>
    <source>
        <strain evidence="1 2">Aroian</strain>
        <tissue evidence="1">Whole animal</tissue>
    </source>
</reference>
<proteinExistence type="predicted"/>